<keyword evidence="6" id="KW-1185">Reference proteome</keyword>
<dbReference type="InterPro" id="IPR020449">
    <property type="entry name" value="Tscrpt_reg_AraC-type_HTH"/>
</dbReference>
<dbReference type="InterPro" id="IPR018060">
    <property type="entry name" value="HTH_AraC"/>
</dbReference>
<name>A0ABW2TC59_9ACTN</name>
<evidence type="ECO:0000256" key="1">
    <source>
        <dbReference type="ARBA" id="ARBA00023015"/>
    </source>
</evidence>
<comment type="caution">
    <text evidence="5">The sequence shown here is derived from an EMBL/GenBank/DDBJ whole genome shotgun (WGS) entry which is preliminary data.</text>
</comment>
<dbReference type="EMBL" id="JBHTEE010000001">
    <property type="protein sequence ID" value="MFC7606243.1"/>
    <property type="molecule type" value="Genomic_DNA"/>
</dbReference>
<reference evidence="6" key="1">
    <citation type="journal article" date="2019" name="Int. J. Syst. Evol. Microbiol.">
        <title>The Global Catalogue of Microorganisms (GCM) 10K type strain sequencing project: providing services to taxonomists for standard genome sequencing and annotation.</title>
        <authorList>
            <consortium name="The Broad Institute Genomics Platform"/>
            <consortium name="The Broad Institute Genome Sequencing Center for Infectious Disease"/>
            <person name="Wu L."/>
            <person name="Ma J."/>
        </authorList>
    </citation>
    <scope>NUCLEOTIDE SEQUENCE [LARGE SCALE GENOMIC DNA]</scope>
    <source>
        <strain evidence="6">JCM 10083</strain>
    </source>
</reference>
<dbReference type="InterPro" id="IPR050204">
    <property type="entry name" value="AraC_XylS_family_regulators"/>
</dbReference>
<evidence type="ECO:0000313" key="5">
    <source>
        <dbReference type="EMBL" id="MFC7606243.1"/>
    </source>
</evidence>
<dbReference type="InterPro" id="IPR035418">
    <property type="entry name" value="AraC-bd_2"/>
</dbReference>
<sequence>MTFHTHDLPARDRFPCWFEMATRTHVRAWGRSEHEDDFAATMRVWRLGEVQVSLLSYPSLQVARTLKLIRENDPEMYLLDLNLNGSAGLTYRGRSTLYRAGEFAFCGTSHPSQGWRSSQEEPARSLVVQFPRALPGLAADSVDRLAAVPICTRRGIGAVLAAHLSQLMRDTDGYTGADETALSGITLDLVAATLAHRLDASDALTPETHLQVLLQRIDHFIELRLSDPELSPEVIAAAHHISLRYLHRLFQARGGPTVRAHIRQARLERCRRDLTDPRLDGLPLHMIAARWGFGDRTHFSRLFRSAYGVSPGDYRHTRNNGG</sequence>
<dbReference type="SUPFAM" id="SSF46689">
    <property type="entry name" value="Homeodomain-like"/>
    <property type="match status" value="1"/>
</dbReference>
<dbReference type="PANTHER" id="PTHR46796">
    <property type="entry name" value="HTH-TYPE TRANSCRIPTIONAL ACTIVATOR RHAS-RELATED"/>
    <property type="match status" value="1"/>
</dbReference>
<organism evidence="5 6">
    <name type="scientific">Streptosporangium amethystogenes subsp. fukuiense</name>
    <dbReference type="NCBI Taxonomy" id="698418"/>
    <lineage>
        <taxon>Bacteria</taxon>
        <taxon>Bacillati</taxon>
        <taxon>Actinomycetota</taxon>
        <taxon>Actinomycetes</taxon>
        <taxon>Streptosporangiales</taxon>
        <taxon>Streptosporangiaceae</taxon>
        <taxon>Streptosporangium</taxon>
    </lineage>
</organism>
<dbReference type="SMART" id="SM00342">
    <property type="entry name" value="HTH_ARAC"/>
    <property type="match status" value="1"/>
</dbReference>
<dbReference type="PANTHER" id="PTHR46796:SF6">
    <property type="entry name" value="ARAC SUBFAMILY"/>
    <property type="match status" value="1"/>
</dbReference>
<evidence type="ECO:0000256" key="2">
    <source>
        <dbReference type="ARBA" id="ARBA00023125"/>
    </source>
</evidence>
<dbReference type="PRINTS" id="PR00032">
    <property type="entry name" value="HTHARAC"/>
</dbReference>
<proteinExistence type="predicted"/>
<dbReference type="RefSeq" id="WP_343973292.1">
    <property type="nucleotide sequence ID" value="NZ_BAAAGK010000098.1"/>
</dbReference>
<dbReference type="InterPro" id="IPR009057">
    <property type="entry name" value="Homeodomain-like_sf"/>
</dbReference>
<keyword evidence="2" id="KW-0238">DNA-binding</keyword>
<protein>
    <submittedName>
        <fullName evidence="5">Helix-turn-helix domain-containing protein</fullName>
    </submittedName>
</protein>
<dbReference type="Gene3D" id="1.10.10.60">
    <property type="entry name" value="Homeodomain-like"/>
    <property type="match status" value="1"/>
</dbReference>
<dbReference type="Pfam" id="PF12833">
    <property type="entry name" value="HTH_18"/>
    <property type="match status" value="1"/>
</dbReference>
<keyword evidence="3" id="KW-0804">Transcription</keyword>
<keyword evidence="1" id="KW-0805">Transcription regulation</keyword>
<accession>A0ABW2TC59</accession>
<evidence type="ECO:0000256" key="3">
    <source>
        <dbReference type="ARBA" id="ARBA00023163"/>
    </source>
</evidence>
<dbReference type="Proteomes" id="UP001596514">
    <property type="component" value="Unassembled WGS sequence"/>
</dbReference>
<dbReference type="PROSITE" id="PS01124">
    <property type="entry name" value="HTH_ARAC_FAMILY_2"/>
    <property type="match status" value="1"/>
</dbReference>
<evidence type="ECO:0000259" key="4">
    <source>
        <dbReference type="PROSITE" id="PS01124"/>
    </source>
</evidence>
<dbReference type="Pfam" id="PF14525">
    <property type="entry name" value="AraC_binding_2"/>
    <property type="match status" value="1"/>
</dbReference>
<evidence type="ECO:0000313" key="6">
    <source>
        <dbReference type="Proteomes" id="UP001596514"/>
    </source>
</evidence>
<gene>
    <name evidence="5" type="ORF">ACFQVD_39695</name>
</gene>
<feature type="domain" description="HTH araC/xylS-type" evidence="4">
    <location>
        <begin position="215"/>
        <end position="317"/>
    </location>
</feature>